<organism evidence="1">
    <name type="scientific">uncultured Caudovirales phage</name>
    <dbReference type="NCBI Taxonomy" id="2100421"/>
    <lineage>
        <taxon>Viruses</taxon>
        <taxon>Duplodnaviria</taxon>
        <taxon>Heunggongvirae</taxon>
        <taxon>Uroviricota</taxon>
        <taxon>Caudoviricetes</taxon>
        <taxon>Peduoviridae</taxon>
        <taxon>Maltschvirus</taxon>
        <taxon>Maltschvirus maltsch</taxon>
    </lineage>
</organism>
<protein>
    <submittedName>
        <fullName evidence="1">Uncharacterized protein</fullName>
    </submittedName>
</protein>
<accession>A0A6J7WZA3</accession>
<reference evidence="1" key="1">
    <citation type="submission" date="2020-05" db="EMBL/GenBank/DDBJ databases">
        <authorList>
            <person name="Chiriac C."/>
            <person name="Salcher M."/>
            <person name="Ghai R."/>
            <person name="Kavagutti S V."/>
        </authorList>
    </citation>
    <scope>NUCLEOTIDE SEQUENCE</scope>
</reference>
<gene>
    <name evidence="1" type="ORF">UFOVP381_45</name>
</gene>
<name>A0A6J7WZA3_9CAUD</name>
<evidence type="ECO:0000313" key="1">
    <source>
        <dbReference type="EMBL" id="CAB5223419.1"/>
    </source>
</evidence>
<proteinExistence type="predicted"/>
<dbReference type="EMBL" id="LR798318">
    <property type="protein sequence ID" value="CAB5223419.1"/>
    <property type="molecule type" value="Genomic_DNA"/>
</dbReference>
<sequence length="55" mass="5845">MFELKVNENELNLIAGALGQMPYAQVAGLIDNIRGQVAAANQTKGEDEKGTPADE</sequence>